<comment type="caution">
    <text evidence="1">The sequence shown here is derived from an EMBL/GenBank/DDBJ whole genome shotgun (WGS) entry which is preliminary data.</text>
</comment>
<organism evidence="1 2">
    <name type="scientific">Ruegeria aquimaris</name>
    <dbReference type="NCBI Taxonomy" id="2984333"/>
    <lineage>
        <taxon>Bacteria</taxon>
        <taxon>Pseudomonadati</taxon>
        <taxon>Pseudomonadota</taxon>
        <taxon>Alphaproteobacteria</taxon>
        <taxon>Rhodobacterales</taxon>
        <taxon>Roseobacteraceae</taxon>
        <taxon>Ruegeria</taxon>
    </lineage>
</organism>
<gene>
    <name evidence="1" type="ORF">OE747_15240</name>
</gene>
<keyword evidence="2" id="KW-1185">Reference proteome</keyword>
<evidence type="ECO:0008006" key="3">
    <source>
        <dbReference type="Google" id="ProtNLM"/>
    </source>
</evidence>
<dbReference type="EMBL" id="JAOWLB010000011">
    <property type="protein sequence ID" value="MCV2889698.1"/>
    <property type="molecule type" value="Genomic_DNA"/>
</dbReference>
<evidence type="ECO:0000313" key="1">
    <source>
        <dbReference type="EMBL" id="MCV2889698.1"/>
    </source>
</evidence>
<proteinExistence type="predicted"/>
<dbReference type="Proteomes" id="UP001320899">
    <property type="component" value="Unassembled WGS sequence"/>
</dbReference>
<accession>A0ABT3AM01</accession>
<name>A0ABT3AM01_9RHOB</name>
<protein>
    <recommendedName>
        <fullName evidence="3">Rap1a immunity protein domain-containing protein</fullName>
    </recommendedName>
</protein>
<reference evidence="1 2" key="1">
    <citation type="submission" date="2022-10" db="EMBL/GenBank/DDBJ databases">
        <title>Ruegeria sp. nov., isolated from ocean surface sediments.</title>
        <authorList>
            <person name="He W."/>
            <person name="Xue H.-P."/>
            <person name="Zhang D.-F."/>
        </authorList>
    </citation>
    <scope>NUCLEOTIDE SEQUENCE [LARGE SCALE GENOMIC DNA]</scope>
    <source>
        <strain evidence="1 2">XHP0148</strain>
    </source>
</reference>
<sequence>MWNWLRRNAEPMETVGSLVTAAAALVAIVVIPWQISAADRIGRDQTAREIYREFLNLTAQKPELAAADYCALPDGSQTVAYTAYVEYLLYTTEQMIGTDQTWQGPMESYLSDHMPCLCTNDDWSSLSEDVYQIVLGLRAGCGPVAACPQG</sequence>
<evidence type="ECO:0000313" key="2">
    <source>
        <dbReference type="Proteomes" id="UP001320899"/>
    </source>
</evidence>